<dbReference type="Pfam" id="PF04320">
    <property type="entry name" value="YggL_50S_bp"/>
    <property type="match status" value="1"/>
</dbReference>
<gene>
    <name evidence="2" type="ORF">ACFQPB_23235</name>
</gene>
<evidence type="ECO:0000256" key="1">
    <source>
        <dbReference type="SAM" id="MobiDB-lite"/>
    </source>
</evidence>
<feature type="compositionally biased region" description="Polar residues" evidence="1">
    <location>
        <begin position="1"/>
        <end position="12"/>
    </location>
</feature>
<evidence type="ECO:0000313" key="2">
    <source>
        <dbReference type="EMBL" id="MFC7411773.1"/>
    </source>
</evidence>
<keyword evidence="3" id="KW-1185">Reference proteome</keyword>
<organism evidence="2 3">
    <name type="scientific">Hydrogenophaga atypica</name>
    <dbReference type="NCBI Taxonomy" id="249409"/>
    <lineage>
        <taxon>Bacteria</taxon>
        <taxon>Pseudomonadati</taxon>
        <taxon>Pseudomonadota</taxon>
        <taxon>Betaproteobacteria</taxon>
        <taxon>Burkholderiales</taxon>
        <taxon>Comamonadaceae</taxon>
        <taxon>Hydrogenophaga</taxon>
    </lineage>
</organism>
<comment type="caution">
    <text evidence="2">The sequence shown here is derived from an EMBL/GenBank/DDBJ whole genome shotgun (WGS) entry which is preliminary data.</text>
</comment>
<name>A0ABW2QWP7_9BURK</name>
<accession>A0ABW2QWP7</accession>
<dbReference type="InterPro" id="IPR007416">
    <property type="entry name" value="YggL_50S_bp"/>
</dbReference>
<dbReference type="Proteomes" id="UP001596501">
    <property type="component" value="Unassembled WGS sequence"/>
</dbReference>
<protein>
    <submittedName>
        <fullName evidence="2">50S ribosome-binding protein YggL</fullName>
    </submittedName>
</protein>
<feature type="region of interest" description="Disordered" evidence="1">
    <location>
        <begin position="1"/>
        <end position="35"/>
    </location>
</feature>
<dbReference type="RefSeq" id="WP_382228633.1">
    <property type="nucleotide sequence ID" value="NZ_JBHTCA010000049.1"/>
</dbReference>
<reference evidence="3" key="1">
    <citation type="journal article" date="2019" name="Int. J. Syst. Evol. Microbiol.">
        <title>The Global Catalogue of Microorganisms (GCM) 10K type strain sequencing project: providing services to taxonomists for standard genome sequencing and annotation.</title>
        <authorList>
            <consortium name="The Broad Institute Genomics Platform"/>
            <consortium name="The Broad Institute Genome Sequencing Center for Infectious Disease"/>
            <person name="Wu L."/>
            <person name="Ma J."/>
        </authorList>
    </citation>
    <scope>NUCLEOTIDE SEQUENCE [LARGE SCALE GENOMIC DNA]</scope>
    <source>
        <strain evidence="3">CGMCC 1.12371</strain>
    </source>
</reference>
<evidence type="ECO:0000313" key="3">
    <source>
        <dbReference type="Proteomes" id="UP001596501"/>
    </source>
</evidence>
<proteinExistence type="predicted"/>
<dbReference type="EMBL" id="JBHTCA010000049">
    <property type="protein sequence ID" value="MFC7411773.1"/>
    <property type="molecule type" value="Genomic_DNA"/>
</dbReference>
<sequence>MFRSLQGSITDQTQRHRAHMLDLHFPPPKRPRSRRLRKKLRIGEFQTLGFEYDLSWSEVPSPELQERFIDRKRSLNYVFPQSA</sequence>